<protein>
    <submittedName>
        <fullName evidence="1">Mule transposase domain protein</fullName>
    </submittedName>
</protein>
<dbReference type="Proteomes" id="UP000805649">
    <property type="component" value="Unassembled WGS sequence"/>
</dbReference>
<evidence type="ECO:0000313" key="2">
    <source>
        <dbReference type="Proteomes" id="UP000805649"/>
    </source>
</evidence>
<keyword evidence="2" id="KW-1185">Reference proteome</keyword>
<accession>A0ACC3YCK9</accession>
<reference evidence="1 2" key="1">
    <citation type="journal article" date="2020" name="Phytopathology">
        <title>Genome Sequence Resources of Colletotrichum truncatum, C. plurivorum, C. musicola, and C. sojae: Four Species Pathogenic to Soybean (Glycine max).</title>
        <authorList>
            <person name="Rogerio F."/>
            <person name="Boufleur T.R."/>
            <person name="Ciampi-Guillardi M."/>
            <person name="Sukno S.A."/>
            <person name="Thon M.R."/>
            <person name="Massola Junior N.S."/>
            <person name="Baroncelli R."/>
        </authorList>
    </citation>
    <scope>NUCLEOTIDE SEQUENCE [LARGE SCALE GENOMIC DNA]</scope>
    <source>
        <strain evidence="1 2">CMES1059</strain>
    </source>
</reference>
<proteinExistence type="predicted"/>
<sequence length="196" mass="22355">MTSKACPLRYTHVLPEPTPSPHPATVSAAIFTGTTTDTQKLPSNALQDVPKLVQPTIAIVVETSISPPRVLSSFAHSHSPSLPRYDSPQAIYGRYCTARSAWYAARPRGSVKTNQEYRRAMGLPLRYDKKCYEWCLDYKWMKGRCSTSHAPRDWTKEEMMTYLDWNRAEHERVGELIIAEDGQNPFKNSKRYMSEV</sequence>
<dbReference type="EMBL" id="VUJX02000016">
    <property type="protein sequence ID" value="KAL0929521.1"/>
    <property type="molecule type" value="Genomic_DNA"/>
</dbReference>
<name>A0ACC3YCK9_COLTU</name>
<gene>
    <name evidence="1" type="ORF">CTRU02_215420</name>
</gene>
<organism evidence="1 2">
    <name type="scientific">Colletotrichum truncatum</name>
    <name type="common">Anthracnose fungus</name>
    <name type="synonym">Colletotrichum capsici</name>
    <dbReference type="NCBI Taxonomy" id="5467"/>
    <lineage>
        <taxon>Eukaryota</taxon>
        <taxon>Fungi</taxon>
        <taxon>Dikarya</taxon>
        <taxon>Ascomycota</taxon>
        <taxon>Pezizomycotina</taxon>
        <taxon>Sordariomycetes</taxon>
        <taxon>Hypocreomycetidae</taxon>
        <taxon>Glomerellales</taxon>
        <taxon>Glomerellaceae</taxon>
        <taxon>Colletotrichum</taxon>
        <taxon>Colletotrichum truncatum species complex</taxon>
    </lineage>
</organism>
<comment type="caution">
    <text evidence="1">The sequence shown here is derived from an EMBL/GenBank/DDBJ whole genome shotgun (WGS) entry which is preliminary data.</text>
</comment>
<evidence type="ECO:0000313" key="1">
    <source>
        <dbReference type="EMBL" id="KAL0929521.1"/>
    </source>
</evidence>